<comment type="caution">
    <text evidence="1">The sequence shown here is derived from an EMBL/GenBank/DDBJ whole genome shotgun (WGS) entry which is preliminary data.</text>
</comment>
<reference evidence="1 2" key="1">
    <citation type="submission" date="2008-08" db="EMBL/GenBank/DDBJ databases">
        <title>Draft genome sequence of Ruminococcus lactaris ATCC 29176.</title>
        <authorList>
            <person name="Sudarsanam P."/>
            <person name="Ley R."/>
            <person name="Guruge J."/>
            <person name="Turnbaugh P.J."/>
            <person name="Mahowald M."/>
            <person name="Liep D."/>
            <person name="Gordon J."/>
        </authorList>
    </citation>
    <scope>NUCLEOTIDE SEQUENCE [LARGE SCALE GENOMIC DNA]</scope>
    <source>
        <strain evidence="1 2">ATCC 29176</strain>
    </source>
</reference>
<dbReference type="HOGENOM" id="CLU_2719888_0_0_9"/>
<accession>B5CP08</accession>
<sequence length="72" mass="8204">MGNSYIKNMVISIHTSAREVTQSNSICSRIVPDFNPHFRKGSDFEKSAGEDYMFRISIHTSAREVTVRWIPG</sequence>
<organism evidence="1 2">
    <name type="scientific">[Ruminococcus] lactaris ATCC 29176</name>
    <dbReference type="NCBI Taxonomy" id="471875"/>
    <lineage>
        <taxon>Bacteria</taxon>
        <taxon>Bacillati</taxon>
        <taxon>Bacillota</taxon>
        <taxon>Clostridia</taxon>
        <taxon>Lachnospirales</taxon>
        <taxon>Lachnospiraceae</taxon>
        <taxon>Mediterraneibacter</taxon>
    </lineage>
</organism>
<protein>
    <submittedName>
        <fullName evidence="1">Uncharacterized protein</fullName>
    </submittedName>
</protein>
<gene>
    <name evidence="1" type="ORF">RUMLAC_01199</name>
</gene>
<dbReference type="EMBL" id="ABOU02000032">
    <property type="protein sequence ID" value="EDY32914.1"/>
    <property type="molecule type" value="Genomic_DNA"/>
</dbReference>
<dbReference type="AlphaFoldDB" id="B5CP08"/>
<name>B5CP08_9FIRM</name>
<proteinExistence type="predicted"/>
<evidence type="ECO:0000313" key="1">
    <source>
        <dbReference type="EMBL" id="EDY32914.1"/>
    </source>
</evidence>
<reference evidence="1 2" key="2">
    <citation type="submission" date="2008-08" db="EMBL/GenBank/DDBJ databases">
        <authorList>
            <person name="Fulton L."/>
            <person name="Clifton S."/>
            <person name="Fulton B."/>
            <person name="Xu J."/>
            <person name="Minx P."/>
            <person name="Pepin K.H."/>
            <person name="Johnson M."/>
            <person name="Bhonagiri V."/>
            <person name="Nash W.E."/>
            <person name="Mardis E.R."/>
            <person name="Wilson R.K."/>
        </authorList>
    </citation>
    <scope>NUCLEOTIDE SEQUENCE [LARGE SCALE GENOMIC DNA]</scope>
    <source>
        <strain evidence="1 2">ATCC 29176</strain>
    </source>
</reference>
<evidence type="ECO:0000313" key="2">
    <source>
        <dbReference type="Proteomes" id="UP000003254"/>
    </source>
</evidence>
<keyword evidence="2" id="KW-1185">Reference proteome</keyword>
<dbReference type="Proteomes" id="UP000003254">
    <property type="component" value="Unassembled WGS sequence"/>
</dbReference>